<proteinExistence type="inferred from homology"/>
<keyword evidence="6" id="KW-0732">Signal</keyword>
<feature type="chain" id="PRO_5041774154" description="GDT1 family protein" evidence="6">
    <location>
        <begin position="34"/>
        <end position="267"/>
    </location>
</feature>
<dbReference type="Proteomes" id="UP001205105">
    <property type="component" value="Unassembled WGS sequence"/>
</dbReference>
<keyword evidence="5 6" id="KW-0472">Membrane</keyword>
<reference evidence="7" key="1">
    <citation type="submission" date="2020-11" db="EMBL/GenBank/DDBJ databases">
        <title>Chlorella ohadii genome sequencing and assembly.</title>
        <authorList>
            <person name="Murik O."/>
            <person name="Treves H."/>
            <person name="Kedem I."/>
            <person name="Shotland Y."/>
            <person name="Kaplan A."/>
        </authorList>
    </citation>
    <scope>NUCLEOTIDE SEQUENCE</scope>
    <source>
        <strain evidence="7">1</strain>
    </source>
</reference>
<sequence>MQGCLPASSSWAAYATAAALGLGGLLAAHPAAASELFNVQQAGAFIPGLVGDDPVREGFVQALLLIFFSEIGDKTFFIALLLALQQPRSLVFAGTFGALAVMTVISVGLGRVLHLLDEAVPNSSGLPLDDIIAVLLLIWFGVQTLRSAASADEKAAEEKEEAQEVVSGLTSGAALSMVATTFALVFAAEWGDKSFIATIALAAASSPIGVIGGAVLGHGVATGIAVLGGSILGKYLDEKVVQYVGGSLFLLFAAASIYDIAAGKAPL</sequence>
<dbReference type="GO" id="GO:0005794">
    <property type="term" value="C:Golgi apparatus"/>
    <property type="evidence" value="ECO:0007669"/>
    <property type="project" value="TreeGrafter"/>
</dbReference>
<feature type="transmembrane region" description="Helical" evidence="6">
    <location>
        <begin position="240"/>
        <end position="261"/>
    </location>
</feature>
<organism evidence="7 8">
    <name type="scientific">Chlorella ohadii</name>
    <dbReference type="NCBI Taxonomy" id="2649997"/>
    <lineage>
        <taxon>Eukaryota</taxon>
        <taxon>Viridiplantae</taxon>
        <taxon>Chlorophyta</taxon>
        <taxon>core chlorophytes</taxon>
        <taxon>Trebouxiophyceae</taxon>
        <taxon>Chlorellales</taxon>
        <taxon>Chlorellaceae</taxon>
        <taxon>Chlorella clade</taxon>
        <taxon>Chlorella</taxon>
    </lineage>
</organism>
<dbReference type="GO" id="GO:0009535">
    <property type="term" value="C:chloroplast thylakoid membrane"/>
    <property type="evidence" value="ECO:0007669"/>
    <property type="project" value="TreeGrafter"/>
</dbReference>
<dbReference type="PROSITE" id="PS01214">
    <property type="entry name" value="UPF0016"/>
    <property type="match status" value="1"/>
</dbReference>
<feature type="transmembrane region" description="Helical" evidence="6">
    <location>
        <begin position="208"/>
        <end position="228"/>
    </location>
</feature>
<dbReference type="InterPro" id="IPR001727">
    <property type="entry name" value="GDT1-like"/>
</dbReference>
<dbReference type="GO" id="GO:0015085">
    <property type="term" value="F:calcium ion transmembrane transporter activity"/>
    <property type="evidence" value="ECO:0007669"/>
    <property type="project" value="TreeGrafter"/>
</dbReference>
<comment type="subcellular location">
    <subcellularLocation>
        <location evidence="1 6">Membrane</location>
        <topology evidence="1 6">Multi-pass membrane protein</topology>
    </subcellularLocation>
</comment>
<comment type="similarity">
    <text evidence="2 6">Belongs to the GDT1 family.</text>
</comment>
<evidence type="ECO:0000256" key="4">
    <source>
        <dbReference type="ARBA" id="ARBA00022989"/>
    </source>
</evidence>
<dbReference type="PANTHER" id="PTHR12608:SF6">
    <property type="entry name" value="PROTEIN PAM71, CHLOROPLASTIC"/>
    <property type="match status" value="1"/>
</dbReference>
<dbReference type="Pfam" id="PF01169">
    <property type="entry name" value="GDT1"/>
    <property type="match status" value="2"/>
</dbReference>
<gene>
    <name evidence="7" type="ORF">COHA_003305</name>
</gene>
<evidence type="ECO:0000313" key="8">
    <source>
        <dbReference type="Proteomes" id="UP001205105"/>
    </source>
</evidence>
<accession>A0AAD5DZ53</accession>
<feature type="transmembrane region" description="Helical" evidence="6">
    <location>
        <begin position="125"/>
        <end position="145"/>
    </location>
</feature>
<evidence type="ECO:0000256" key="6">
    <source>
        <dbReference type="RuleBase" id="RU365102"/>
    </source>
</evidence>
<protein>
    <recommendedName>
        <fullName evidence="6">GDT1 family protein</fullName>
    </recommendedName>
</protein>
<dbReference type="AlphaFoldDB" id="A0AAD5DZ53"/>
<keyword evidence="3 6" id="KW-0812">Transmembrane</keyword>
<evidence type="ECO:0000256" key="3">
    <source>
        <dbReference type="ARBA" id="ARBA00022692"/>
    </source>
</evidence>
<dbReference type="GO" id="GO:0032472">
    <property type="term" value="P:Golgi calcium ion transport"/>
    <property type="evidence" value="ECO:0007669"/>
    <property type="project" value="TreeGrafter"/>
</dbReference>
<dbReference type="GO" id="GO:0032468">
    <property type="term" value="P:Golgi calcium ion homeostasis"/>
    <property type="evidence" value="ECO:0007669"/>
    <property type="project" value="TreeGrafter"/>
</dbReference>
<dbReference type="PANTHER" id="PTHR12608">
    <property type="entry name" value="TRANSMEMBRANE PROTEIN HTP-1 RELATED"/>
    <property type="match status" value="1"/>
</dbReference>
<evidence type="ECO:0000256" key="5">
    <source>
        <dbReference type="ARBA" id="ARBA00023136"/>
    </source>
</evidence>
<keyword evidence="8" id="KW-1185">Reference proteome</keyword>
<dbReference type="GO" id="GO:0005384">
    <property type="term" value="F:manganese ion transmembrane transporter activity"/>
    <property type="evidence" value="ECO:0007669"/>
    <property type="project" value="TreeGrafter"/>
</dbReference>
<evidence type="ECO:0000313" key="7">
    <source>
        <dbReference type="EMBL" id="KAI7843134.1"/>
    </source>
</evidence>
<feature type="transmembrane region" description="Helical" evidence="6">
    <location>
        <begin position="165"/>
        <end position="188"/>
    </location>
</feature>
<feature type="transmembrane region" description="Helical" evidence="6">
    <location>
        <begin position="90"/>
        <end position="113"/>
    </location>
</feature>
<feature type="signal peptide" evidence="6">
    <location>
        <begin position="1"/>
        <end position="33"/>
    </location>
</feature>
<dbReference type="InterPro" id="IPR049555">
    <property type="entry name" value="GDT1-like_CS"/>
</dbReference>
<evidence type="ECO:0000256" key="2">
    <source>
        <dbReference type="ARBA" id="ARBA00009190"/>
    </source>
</evidence>
<comment type="caution">
    <text evidence="7">The sequence shown here is derived from an EMBL/GenBank/DDBJ whole genome shotgun (WGS) entry which is preliminary data.</text>
</comment>
<dbReference type="EMBL" id="JADXDR010000043">
    <property type="protein sequence ID" value="KAI7843134.1"/>
    <property type="molecule type" value="Genomic_DNA"/>
</dbReference>
<name>A0AAD5DZ53_9CHLO</name>
<feature type="transmembrane region" description="Helical" evidence="6">
    <location>
        <begin position="59"/>
        <end position="83"/>
    </location>
</feature>
<evidence type="ECO:0000256" key="1">
    <source>
        <dbReference type="ARBA" id="ARBA00004141"/>
    </source>
</evidence>
<keyword evidence="4 6" id="KW-1133">Transmembrane helix</keyword>